<protein>
    <recommendedName>
        <fullName evidence="2">Domain of unknown function at the cortex 1 domain-containing protein</fullName>
    </recommendedName>
</protein>
<accession>A0A0C9X4R2</accession>
<evidence type="ECO:0000313" key="3">
    <source>
        <dbReference type="EMBL" id="KIJ99990.1"/>
    </source>
</evidence>
<reference evidence="3 4" key="1">
    <citation type="submission" date="2014-04" db="EMBL/GenBank/DDBJ databases">
        <authorList>
            <consortium name="DOE Joint Genome Institute"/>
            <person name="Kuo A."/>
            <person name="Kohler A."/>
            <person name="Nagy L.G."/>
            <person name="Floudas D."/>
            <person name="Copeland A."/>
            <person name="Barry K.W."/>
            <person name="Cichocki N."/>
            <person name="Veneault-Fourrey C."/>
            <person name="LaButti K."/>
            <person name="Lindquist E.A."/>
            <person name="Lipzen A."/>
            <person name="Lundell T."/>
            <person name="Morin E."/>
            <person name="Murat C."/>
            <person name="Sun H."/>
            <person name="Tunlid A."/>
            <person name="Henrissat B."/>
            <person name="Grigoriev I.V."/>
            <person name="Hibbett D.S."/>
            <person name="Martin F."/>
            <person name="Nordberg H.P."/>
            <person name="Cantor M.N."/>
            <person name="Hua S.X."/>
        </authorList>
    </citation>
    <scope>NUCLEOTIDE SEQUENCE [LARGE SCALE GENOMIC DNA]</scope>
    <source>
        <strain evidence="3 4">LaAM-08-1</strain>
    </source>
</reference>
<dbReference type="STRING" id="1095629.A0A0C9X4R2"/>
<dbReference type="AlphaFoldDB" id="A0A0C9X4R2"/>
<feature type="compositionally biased region" description="Low complexity" evidence="1">
    <location>
        <begin position="192"/>
        <end position="230"/>
    </location>
</feature>
<feature type="compositionally biased region" description="Low complexity" evidence="1">
    <location>
        <begin position="146"/>
        <end position="157"/>
    </location>
</feature>
<keyword evidence="4" id="KW-1185">Reference proteome</keyword>
<feature type="compositionally biased region" description="Polar residues" evidence="1">
    <location>
        <begin position="258"/>
        <end position="273"/>
    </location>
</feature>
<dbReference type="OrthoDB" id="2119945at2759"/>
<reference evidence="4" key="2">
    <citation type="submission" date="2015-01" db="EMBL/GenBank/DDBJ databases">
        <title>Evolutionary Origins and Diversification of the Mycorrhizal Mutualists.</title>
        <authorList>
            <consortium name="DOE Joint Genome Institute"/>
            <consortium name="Mycorrhizal Genomics Consortium"/>
            <person name="Kohler A."/>
            <person name="Kuo A."/>
            <person name="Nagy L.G."/>
            <person name="Floudas D."/>
            <person name="Copeland A."/>
            <person name="Barry K.W."/>
            <person name="Cichocki N."/>
            <person name="Veneault-Fourrey C."/>
            <person name="LaButti K."/>
            <person name="Lindquist E.A."/>
            <person name="Lipzen A."/>
            <person name="Lundell T."/>
            <person name="Morin E."/>
            <person name="Murat C."/>
            <person name="Riley R."/>
            <person name="Ohm R."/>
            <person name="Sun H."/>
            <person name="Tunlid A."/>
            <person name="Henrissat B."/>
            <person name="Grigoriev I.V."/>
            <person name="Hibbett D.S."/>
            <person name="Martin F."/>
        </authorList>
    </citation>
    <scope>NUCLEOTIDE SEQUENCE [LARGE SCALE GENOMIC DNA]</scope>
    <source>
        <strain evidence="4">LaAM-08-1</strain>
    </source>
</reference>
<gene>
    <name evidence="3" type="ORF">K443DRAFT_679468</name>
</gene>
<dbReference type="Proteomes" id="UP000054477">
    <property type="component" value="Unassembled WGS sequence"/>
</dbReference>
<dbReference type="EMBL" id="KN838634">
    <property type="protein sequence ID" value="KIJ99990.1"/>
    <property type="molecule type" value="Genomic_DNA"/>
</dbReference>
<dbReference type="Pfam" id="PF08588">
    <property type="entry name" value="Duc1"/>
    <property type="match status" value="1"/>
</dbReference>
<organism evidence="3 4">
    <name type="scientific">Laccaria amethystina LaAM-08-1</name>
    <dbReference type="NCBI Taxonomy" id="1095629"/>
    <lineage>
        <taxon>Eukaryota</taxon>
        <taxon>Fungi</taxon>
        <taxon>Dikarya</taxon>
        <taxon>Basidiomycota</taxon>
        <taxon>Agaricomycotina</taxon>
        <taxon>Agaricomycetes</taxon>
        <taxon>Agaricomycetidae</taxon>
        <taxon>Agaricales</taxon>
        <taxon>Agaricineae</taxon>
        <taxon>Hydnangiaceae</taxon>
        <taxon>Laccaria</taxon>
    </lineage>
</organism>
<feature type="region of interest" description="Disordered" evidence="1">
    <location>
        <begin position="192"/>
        <end position="273"/>
    </location>
</feature>
<evidence type="ECO:0000256" key="1">
    <source>
        <dbReference type="SAM" id="MobiDB-lite"/>
    </source>
</evidence>
<dbReference type="PANTHER" id="PTHR34826:SF2">
    <property type="entry name" value="UPF0590 PROTEIN C409.17C"/>
    <property type="match status" value="1"/>
</dbReference>
<proteinExistence type="predicted"/>
<sequence length="366" mass="40871">MAPRLRVLAGSSLETMVPITSLVNTSKPHTISSDLFEGQIVAHIKGFTDELGVVRDSEYFRRGDRQGVTWSIQVQGRFLEPYTADDVLFGNTFDRPLTLPWGASVVLKFMHYIDPTLEHDLQSPTKPWALSPLIATMPHFTYTRVSPSGHPTSSPPTTARPWTKHTDPPPFPSLYSLEDSTSQLHLALIDSSSSNSSASTSSDLSLSQSSASSFSSHRSSRSNRSGPGKRSGSEKIKQAVQKVAQRKSKSRRDPLTFENASQRRSYFSDPTNRQTVRFGPHDLITTDFCYGFLNFSPSLSLQLPGGLSFDLMRYWNGQPVRFVCCERKQASGVRDEEPWGRIFWCVTIELADDEEDADDDGVNWNI</sequence>
<dbReference type="HOGENOM" id="CLU_047849_1_1_1"/>
<dbReference type="InterPro" id="IPR013897">
    <property type="entry name" value="Duc1"/>
</dbReference>
<feature type="domain" description="Domain of unknown function at the cortex 1" evidence="2">
    <location>
        <begin position="4"/>
        <end position="350"/>
    </location>
</feature>
<name>A0A0C9X4R2_9AGAR</name>
<evidence type="ECO:0000259" key="2">
    <source>
        <dbReference type="Pfam" id="PF08588"/>
    </source>
</evidence>
<dbReference type="PANTHER" id="PTHR34826">
    <property type="entry name" value="UPF0590 PROTEIN C409.17C"/>
    <property type="match status" value="1"/>
</dbReference>
<evidence type="ECO:0000313" key="4">
    <source>
        <dbReference type="Proteomes" id="UP000054477"/>
    </source>
</evidence>
<feature type="region of interest" description="Disordered" evidence="1">
    <location>
        <begin position="145"/>
        <end position="176"/>
    </location>
</feature>